<dbReference type="PROSITE" id="PS51387">
    <property type="entry name" value="FAD_PCMH"/>
    <property type="match status" value="1"/>
</dbReference>
<evidence type="ECO:0000256" key="10">
    <source>
        <dbReference type="ARBA" id="ARBA00022960"/>
    </source>
</evidence>
<dbReference type="InterPro" id="IPR011601">
    <property type="entry name" value="MurB_C"/>
</dbReference>
<keyword evidence="8 16" id="KW-0274">FAD</keyword>
<evidence type="ECO:0000256" key="7">
    <source>
        <dbReference type="ARBA" id="ARBA00022630"/>
    </source>
</evidence>
<dbReference type="InterPro" id="IPR036635">
    <property type="entry name" value="MurB_C_sf"/>
</dbReference>
<keyword evidence="6 16" id="KW-0132">Cell division</keyword>
<dbReference type="InterPro" id="IPR016169">
    <property type="entry name" value="FAD-bd_PCMH_sub2"/>
</dbReference>
<dbReference type="GO" id="GO:0009252">
    <property type="term" value="P:peptidoglycan biosynthetic process"/>
    <property type="evidence" value="ECO:0007669"/>
    <property type="project" value="UniProtKB-UniRule"/>
</dbReference>
<dbReference type="STRING" id="1735162.PeribacterB2_1002"/>
<evidence type="ECO:0000256" key="15">
    <source>
        <dbReference type="ARBA" id="ARBA00048914"/>
    </source>
</evidence>
<dbReference type="GO" id="GO:0005829">
    <property type="term" value="C:cytosol"/>
    <property type="evidence" value="ECO:0007669"/>
    <property type="project" value="TreeGrafter"/>
</dbReference>
<evidence type="ECO:0000313" key="18">
    <source>
        <dbReference type="EMBL" id="ALM13665.1"/>
    </source>
</evidence>
<dbReference type="GO" id="GO:0071555">
    <property type="term" value="P:cell wall organization"/>
    <property type="evidence" value="ECO:0007669"/>
    <property type="project" value="UniProtKB-KW"/>
</dbReference>
<dbReference type="EMBL" id="CP013065">
    <property type="protein sequence ID" value="ALM13665.1"/>
    <property type="molecule type" value="Genomic_DNA"/>
</dbReference>
<dbReference type="GO" id="GO:0008762">
    <property type="term" value="F:UDP-N-acetylmuramate dehydrogenase activity"/>
    <property type="evidence" value="ECO:0007669"/>
    <property type="project" value="UniProtKB-UniRule"/>
</dbReference>
<comment type="catalytic activity">
    <reaction evidence="15 16">
        <text>UDP-N-acetyl-alpha-D-muramate + NADP(+) = UDP-N-acetyl-3-O-(1-carboxyvinyl)-alpha-D-glucosamine + NADPH + H(+)</text>
        <dbReference type="Rhea" id="RHEA:12248"/>
        <dbReference type="ChEBI" id="CHEBI:15378"/>
        <dbReference type="ChEBI" id="CHEBI:57783"/>
        <dbReference type="ChEBI" id="CHEBI:58349"/>
        <dbReference type="ChEBI" id="CHEBI:68483"/>
        <dbReference type="ChEBI" id="CHEBI:70757"/>
        <dbReference type="EC" id="1.3.1.98"/>
    </reaction>
</comment>
<dbReference type="InterPro" id="IPR036318">
    <property type="entry name" value="FAD-bd_PCMH-like_sf"/>
</dbReference>
<dbReference type="InterPro" id="IPR016167">
    <property type="entry name" value="FAD-bd_PCMH_sub1"/>
</dbReference>
<proteinExistence type="inferred from homology"/>
<feature type="domain" description="FAD-binding PCMH-type" evidence="17">
    <location>
        <begin position="2"/>
        <end position="183"/>
    </location>
</feature>
<dbReference type="Proteomes" id="UP000069135">
    <property type="component" value="Chromosome"/>
</dbReference>
<organism evidence="18 19">
    <name type="scientific">Candidatus Peribacter riflensis</name>
    <dbReference type="NCBI Taxonomy" id="1735162"/>
    <lineage>
        <taxon>Bacteria</taxon>
        <taxon>Candidatus Peregrinibacteriota</taxon>
        <taxon>Candidatus Peribacteria</taxon>
        <taxon>Candidatus Peribacterales</taxon>
        <taxon>Candidatus Peribacteraceae</taxon>
        <taxon>Candidatus Peribacter</taxon>
    </lineage>
</organism>
<accession>A0A0S1SLU4</accession>
<keyword evidence="7 16" id="KW-0285">Flavoprotein</keyword>
<evidence type="ECO:0000256" key="1">
    <source>
        <dbReference type="ARBA" id="ARBA00001974"/>
    </source>
</evidence>
<evidence type="ECO:0000259" key="17">
    <source>
        <dbReference type="PROSITE" id="PS51387"/>
    </source>
</evidence>
<evidence type="ECO:0000256" key="8">
    <source>
        <dbReference type="ARBA" id="ARBA00022827"/>
    </source>
</evidence>
<dbReference type="Gene3D" id="3.90.78.10">
    <property type="entry name" value="UDP-N-acetylenolpyruvoylglucosamine reductase, C-terminal domain"/>
    <property type="match status" value="1"/>
</dbReference>
<dbReference type="Pfam" id="PF01565">
    <property type="entry name" value="FAD_binding_4"/>
    <property type="match status" value="1"/>
</dbReference>
<reference evidence="18 19" key="2">
    <citation type="journal article" date="2016" name="PeerJ">
        <title>Analysis of five complete genome sequences for members of the class Peribacteria in the recently recognized Peregrinibacteria bacterial phylum.</title>
        <authorList>
            <person name="Anantharaman K."/>
            <person name="Brown C.T."/>
            <person name="Burstein D."/>
            <person name="Castelle C.J."/>
            <person name="Probst A.J."/>
            <person name="Thomas B.C."/>
            <person name="Williams K.H."/>
            <person name="Banfield J.F."/>
        </authorList>
    </citation>
    <scope>NUCLEOTIDE SEQUENCE [LARGE SCALE GENOMIC DNA]</scope>
    <source>
        <strain evidence="18">RIFOXYD1_FULL_PER-ii_59_16</strain>
    </source>
</reference>
<sequence>MRIGGSARYYAELKTQQDVQEAWQFAQEKSIPMIVLGAGSNTVFADGTIEALVVTIKASALEINGTTVRAEAGLPLATLVAKLAAHNLDLSALTGIPGTVGGATFGNAGQGPQGVWLDHFIDRVTAFADGAWRSFTRSECAFRYRESVFKGMASPLIWEVLLEVPSRPKAEVEAEITRLLKKRLESQPHTRTAGSCFKALPDGTPAWKAIDAAGLKGLKAGDLQVSEKHANFLINTGKGTFADVCALIETIRTRTQTPLALEMRLIEEAGTLLA</sequence>
<dbReference type="Pfam" id="PF02873">
    <property type="entry name" value="MurB_C"/>
    <property type="match status" value="1"/>
</dbReference>
<keyword evidence="5 16" id="KW-0963">Cytoplasm</keyword>
<dbReference type="SUPFAM" id="SSF56194">
    <property type="entry name" value="Uridine diphospho-N-Acetylenolpyruvylglucosamine reductase, MurB, C-terminal domain"/>
    <property type="match status" value="1"/>
</dbReference>
<dbReference type="HAMAP" id="MF_00037">
    <property type="entry name" value="MurB"/>
    <property type="match status" value="1"/>
</dbReference>
<comment type="pathway">
    <text evidence="4 16">Cell wall biogenesis; peptidoglycan biosynthesis.</text>
</comment>
<gene>
    <name evidence="16" type="primary">murB</name>
    <name evidence="18" type="ORF">PeribacterD1_1000</name>
</gene>
<evidence type="ECO:0000256" key="13">
    <source>
        <dbReference type="ARBA" id="ARBA00023306"/>
    </source>
</evidence>
<dbReference type="Gene3D" id="3.30.465.10">
    <property type="match status" value="1"/>
</dbReference>
<keyword evidence="11 16" id="KW-0573">Peptidoglycan synthesis</keyword>
<evidence type="ECO:0000256" key="4">
    <source>
        <dbReference type="ARBA" id="ARBA00004752"/>
    </source>
</evidence>
<comment type="similarity">
    <text evidence="16">Belongs to the MurB family.</text>
</comment>
<name>A0A0S1SRL3_9BACT</name>
<feature type="active site" description="Proton donor" evidence="16">
    <location>
        <position position="195"/>
    </location>
</feature>
<comment type="cofactor">
    <cofactor evidence="1 16">
        <name>FAD</name>
        <dbReference type="ChEBI" id="CHEBI:57692"/>
    </cofactor>
</comment>
<keyword evidence="13 16" id="KW-0131">Cell cycle</keyword>
<evidence type="ECO:0000256" key="6">
    <source>
        <dbReference type="ARBA" id="ARBA00022618"/>
    </source>
</evidence>
<keyword evidence="10 16" id="KW-0133">Cell shape</keyword>
<reference evidence="19" key="1">
    <citation type="submission" date="2015-10" db="EMBL/GenBank/DDBJ databases">
        <title>Analysis of five complete genome sequences for members of the class Peribacteria in the recently recognized Peregrinibacteria bacterial phylum.</title>
        <authorList>
            <person name="Anantharaman K."/>
            <person name="Brown C.T."/>
            <person name="Burstein D."/>
            <person name="Castelle C.J."/>
            <person name="Probst A.J."/>
            <person name="Thomas B.C."/>
            <person name="Williams K.H."/>
            <person name="Banfield J.F."/>
        </authorList>
    </citation>
    <scope>NUCLEOTIDE SEQUENCE [LARGE SCALE GENOMIC DNA]</scope>
</reference>
<evidence type="ECO:0000256" key="9">
    <source>
        <dbReference type="ARBA" id="ARBA00022857"/>
    </source>
</evidence>
<evidence type="ECO:0000256" key="2">
    <source>
        <dbReference type="ARBA" id="ARBA00003921"/>
    </source>
</evidence>
<dbReference type="SUPFAM" id="SSF56176">
    <property type="entry name" value="FAD-binding/transporter-associated domain-like"/>
    <property type="match status" value="1"/>
</dbReference>
<evidence type="ECO:0000256" key="5">
    <source>
        <dbReference type="ARBA" id="ARBA00022490"/>
    </source>
</evidence>
<accession>A0A0S1SY98</accession>
<keyword evidence="14 16" id="KW-0961">Cell wall biogenesis/degradation</keyword>
<protein>
    <recommendedName>
        <fullName evidence="16">UDP-N-acetylenolpyruvoylglucosamine reductase</fullName>
        <ecNumber evidence="16">1.3.1.98</ecNumber>
    </recommendedName>
    <alternativeName>
        <fullName evidence="16">UDP-N-acetylmuramate dehydrogenase</fullName>
    </alternativeName>
</protein>
<dbReference type="AlphaFoldDB" id="A0A0S1SRL3"/>
<accession>A0A0S1SSZ9</accession>
<keyword evidence="9 16" id="KW-0521">NADP</keyword>
<dbReference type="InterPro" id="IPR006094">
    <property type="entry name" value="Oxid_FAD_bind_N"/>
</dbReference>
<feature type="active site" evidence="16">
    <location>
        <position position="268"/>
    </location>
</feature>
<evidence type="ECO:0000256" key="11">
    <source>
        <dbReference type="ARBA" id="ARBA00022984"/>
    </source>
</evidence>
<dbReference type="EC" id="1.3.1.98" evidence="16"/>
<accession>A0A0S1SJ42</accession>
<dbReference type="GO" id="GO:0008360">
    <property type="term" value="P:regulation of cell shape"/>
    <property type="evidence" value="ECO:0007669"/>
    <property type="project" value="UniProtKB-KW"/>
</dbReference>
<dbReference type="Gene3D" id="3.30.43.10">
    <property type="entry name" value="Uridine Diphospho-n-acetylenolpyruvylglucosamine Reductase, domain 2"/>
    <property type="match status" value="1"/>
</dbReference>
<dbReference type="PANTHER" id="PTHR21071">
    <property type="entry name" value="UDP-N-ACETYLENOLPYRUVOYLGLUCOSAMINE REDUCTASE"/>
    <property type="match status" value="1"/>
</dbReference>
<accession>A0A0S1SRL3</accession>
<dbReference type="PANTHER" id="PTHR21071:SF4">
    <property type="entry name" value="UDP-N-ACETYLENOLPYRUVOYLGLUCOSAMINE REDUCTASE"/>
    <property type="match status" value="1"/>
</dbReference>
<evidence type="ECO:0000256" key="3">
    <source>
        <dbReference type="ARBA" id="ARBA00004496"/>
    </source>
</evidence>
<dbReference type="InterPro" id="IPR003170">
    <property type="entry name" value="MurB"/>
</dbReference>
<evidence type="ECO:0000256" key="16">
    <source>
        <dbReference type="HAMAP-Rule" id="MF_00037"/>
    </source>
</evidence>
<dbReference type="InterPro" id="IPR016166">
    <property type="entry name" value="FAD-bd_PCMH"/>
</dbReference>
<evidence type="ECO:0000256" key="12">
    <source>
        <dbReference type="ARBA" id="ARBA00023002"/>
    </source>
</evidence>
<comment type="subcellular location">
    <subcellularLocation>
        <location evidence="3 16">Cytoplasm</location>
    </subcellularLocation>
</comment>
<dbReference type="UniPathway" id="UPA00219"/>
<dbReference type="GO" id="GO:0051301">
    <property type="term" value="P:cell division"/>
    <property type="evidence" value="ECO:0007669"/>
    <property type="project" value="UniProtKB-KW"/>
</dbReference>
<evidence type="ECO:0000256" key="14">
    <source>
        <dbReference type="ARBA" id="ARBA00023316"/>
    </source>
</evidence>
<dbReference type="KEGG" id="prf:PeribacterA2_1000"/>
<comment type="function">
    <text evidence="2 16">Cell wall formation.</text>
</comment>
<feature type="active site" evidence="16">
    <location>
        <position position="145"/>
    </location>
</feature>
<dbReference type="PATRIC" id="fig|1735161.3.peg.979"/>
<evidence type="ECO:0000313" key="19">
    <source>
        <dbReference type="Proteomes" id="UP000069135"/>
    </source>
</evidence>
<keyword evidence="12 16" id="KW-0560">Oxidoreductase</keyword>
<dbReference type="GO" id="GO:0071949">
    <property type="term" value="F:FAD binding"/>
    <property type="evidence" value="ECO:0007669"/>
    <property type="project" value="InterPro"/>
</dbReference>